<reference evidence="5 6" key="1">
    <citation type="submission" date="2018-11" db="EMBL/GenBank/DDBJ databases">
        <authorList>
            <person name="Kleinhagauer T."/>
            <person name="Glaeser S.P."/>
            <person name="Spergser J."/>
            <person name="Ruckert C."/>
            <person name="Kaempfer P."/>
            <person name="Busse H.-J."/>
        </authorList>
    </citation>
    <scope>NUCLEOTIDE SEQUENCE [LARGE SCALE GENOMIC DNA]</scope>
    <source>
        <strain evidence="5 6">200CH</strain>
    </source>
</reference>
<evidence type="ECO:0000256" key="3">
    <source>
        <dbReference type="SAM" id="MobiDB-lite"/>
    </source>
</evidence>
<keyword evidence="6" id="KW-1185">Reference proteome</keyword>
<feature type="region of interest" description="Disordered" evidence="3">
    <location>
        <begin position="1"/>
        <end position="25"/>
    </location>
</feature>
<gene>
    <name evidence="5" type="primary">rseA</name>
    <name evidence="5" type="ORF">CCHOA_04275</name>
</gene>
<sequence length="148" mass="16589">MQAPKNPAQPTTPAEPKRNKPRYPRQKTFASYEHLSAEAVAAFVDNELDEKAAHRARVHLVHCADCRQEVEAHRQASQRLKQAASAIHAPSALLDKLQSIAQSCPAGPTAEETPQHSPQTLLDKVDFYYRALVKHRDTTHQSARDEKH</sequence>
<accession>A0A3G6JB50</accession>
<dbReference type="KEGG" id="ccho:CCHOA_04275"/>
<dbReference type="EMBL" id="CP033896">
    <property type="protein sequence ID" value="AZA13264.1"/>
    <property type="molecule type" value="Genomic_DNA"/>
</dbReference>
<dbReference type="Gene3D" id="1.10.10.1320">
    <property type="entry name" value="Anti-sigma factor, zinc-finger domain"/>
    <property type="match status" value="1"/>
</dbReference>
<dbReference type="Pfam" id="PF13490">
    <property type="entry name" value="zf-HC2"/>
    <property type="match status" value="1"/>
</dbReference>
<dbReference type="InterPro" id="IPR027383">
    <property type="entry name" value="Znf_put"/>
</dbReference>
<name>A0A3G6JB50_9CORY</name>
<dbReference type="OrthoDB" id="4425192at2"/>
<evidence type="ECO:0000256" key="2">
    <source>
        <dbReference type="ARBA" id="ARBA00023163"/>
    </source>
</evidence>
<dbReference type="Proteomes" id="UP000269019">
    <property type="component" value="Chromosome"/>
</dbReference>
<protein>
    <submittedName>
        <fullName evidence="5">Anti-sigma-E factor RseA</fullName>
    </submittedName>
</protein>
<proteinExistence type="predicted"/>
<keyword evidence="1" id="KW-0805">Transcription regulation</keyword>
<keyword evidence="2" id="KW-0804">Transcription</keyword>
<dbReference type="AlphaFoldDB" id="A0A3G6JB50"/>
<evidence type="ECO:0000259" key="4">
    <source>
        <dbReference type="Pfam" id="PF13490"/>
    </source>
</evidence>
<evidence type="ECO:0000256" key="1">
    <source>
        <dbReference type="ARBA" id="ARBA00023015"/>
    </source>
</evidence>
<evidence type="ECO:0000313" key="6">
    <source>
        <dbReference type="Proteomes" id="UP000269019"/>
    </source>
</evidence>
<feature type="domain" description="Putative zinc-finger" evidence="4">
    <location>
        <begin position="38"/>
        <end position="67"/>
    </location>
</feature>
<dbReference type="InterPro" id="IPR041916">
    <property type="entry name" value="Anti_sigma_zinc_sf"/>
</dbReference>
<evidence type="ECO:0000313" key="5">
    <source>
        <dbReference type="EMBL" id="AZA13264.1"/>
    </source>
</evidence>
<dbReference type="RefSeq" id="WP_123927127.1">
    <property type="nucleotide sequence ID" value="NZ_CP033896.1"/>
</dbReference>
<organism evidence="5 6">
    <name type="scientific">Corynebacterium choanae</name>
    <dbReference type="NCBI Taxonomy" id="1862358"/>
    <lineage>
        <taxon>Bacteria</taxon>
        <taxon>Bacillati</taxon>
        <taxon>Actinomycetota</taxon>
        <taxon>Actinomycetes</taxon>
        <taxon>Mycobacteriales</taxon>
        <taxon>Corynebacteriaceae</taxon>
        <taxon>Corynebacterium</taxon>
    </lineage>
</organism>